<gene>
    <name evidence="9" type="ORF">H7C19_05815</name>
</gene>
<name>A0A7X0RPU1_9BACL</name>
<dbReference type="Gene3D" id="3.20.20.80">
    <property type="entry name" value="Glycosidases"/>
    <property type="match status" value="2"/>
</dbReference>
<evidence type="ECO:0000313" key="9">
    <source>
        <dbReference type="EMBL" id="MBB6670200.1"/>
    </source>
</evidence>
<dbReference type="Proteomes" id="UP000547209">
    <property type="component" value="Unassembled WGS sequence"/>
</dbReference>
<protein>
    <recommendedName>
        <fullName evidence="11">Alpha-galactosidase</fullName>
    </recommendedName>
</protein>
<evidence type="ECO:0000256" key="5">
    <source>
        <dbReference type="ARBA" id="ARBA00022989"/>
    </source>
</evidence>
<keyword evidence="8" id="KW-0732">Signal</keyword>
<dbReference type="InterPro" id="IPR026071">
    <property type="entry name" value="Glyco_Hydrolase_99"/>
</dbReference>
<comment type="subcellular location">
    <subcellularLocation>
        <location evidence="1">Golgi apparatus membrane</location>
        <topology evidence="1">Single-pass type II membrane protein</topology>
    </subcellularLocation>
</comment>
<keyword evidence="10" id="KW-1185">Reference proteome</keyword>
<evidence type="ECO:0000256" key="6">
    <source>
        <dbReference type="ARBA" id="ARBA00023034"/>
    </source>
</evidence>
<keyword evidence="7" id="KW-0472">Membrane</keyword>
<dbReference type="PANTHER" id="PTHR13572:SF4">
    <property type="entry name" value="RE57134P"/>
    <property type="match status" value="1"/>
</dbReference>
<keyword evidence="5" id="KW-1133">Transmembrane helix</keyword>
<keyword evidence="6" id="KW-0333">Golgi apparatus</keyword>
<dbReference type="RefSeq" id="WP_185141645.1">
    <property type="nucleotide sequence ID" value="NZ_JACJVP010000007.1"/>
</dbReference>
<evidence type="ECO:0000256" key="4">
    <source>
        <dbReference type="ARBA" id="ARBA00022968"/>
    </source>
</evidence>
<keyword evidence="4" id="KW-0735">Signal-anchor</keyword>
<evidence type="ECO:0000256" key="8">
    <source>
        <dbReference type="SAM" id="SignalP"/>
    </source>
</evidence>
<dbReference type="AlphaFoldDB" id="A0A7X0RPU1"/>
<organism evidence="9 10">
    <name type="scientific">Cohnella nanjingensis</name>
    <dbReference type="NCBI Taxonomy" id="1387779"/>
    <lineage>
        <taxon>Bacteria</taxon>
        <taxon>Bacillati</taxon>
        <taxon>Bacillota</taxon>
        <taxon>Bacilli</taxon>
        <taxon>Bacillales</taxon>
        <taxon>Paenibacillaceae</taxon>
        <taxon>Cohnella</taxon>
    </lineage>
</organism>
<feature type="chain" id="PRO_5031373420" description="Alpha-galactosidase" evidence="8">
    <location>
        <begin position="23"/>
        <end position="566"/>
    </location>
</feature>
<evidence type="ECO:0000256" key="1">
    <source>
        <dbReference type="ARBA" id="ARBA00004323"/>
    </source>
</evidence>
<evidence type="ECO:0000256" key="3">
    <source>
        <dbReference type="ARBA" id="ARBA00022801"/>
    </source>
</evidence>
<feature type="signal peptide" evidence="8">
    <location>
        <begin position="1"/>
        <end position="22"/>
    </location>
</feature>
<dbReference type="GO" id="GO:0004559">
    <property type="term" value="F:alpha-mannosidase activity"/>
    <property type="evidence" value="ECO:0007669"/>
    <property type="project" value="TreeGrafter"/>
</dbReference>
<dbReference type="PANTHER" id="PTHR13572">
    <property type="entry name" value="ENDO-ALPHA-1,2-MANNOSIDASE"/>
    <property type="match status" value="1"/>
</dbReference>
<proteinExistence type="predicted"/>
<evidence type="ECO:0008006" key="11">
    <source>
        <dbReference type="Google" id="ProtNLM"/>
    </source>
</evidence>
<evidence type="ECO:0000256" key="7">
    <source>
        <dbReference type="ARBA" id="ARBA00023136"/>
    </source>
</evidence>
<keyword evidence="2" id="KW-0812">Transmembrane</keyword>
<accession>A0A7X0RPU1</accession>
<reference evidence="9 10" key="1">
    <citation type="submission" date="2020-08" db="EMBL/GenBank/DDBJ databases">
        <title>Cohnella phylogeny.</title>
        <authorList>
            <person name="Dunlap C."/>
        </authorList>
    </citation>
    <scope>NUCLEOTIDE SEQUENCE [LARGE SCALE GENOMIC DNA]</scope>
    <source>
        <strain evidence="9 10">DSM 28246</strain>
    </source>
</reference>
<evidence type="ECO:0000256" key="2">
    <source>
        <dbReference type="ARBA" id="ARBA00022692"/>
    </source>
</evidence>
<comment type="caution">
    <text evidence="9">The sequence shown here is derived from an EMBL/GenBank/DDBJ whole genome shotgun (WGS) entry which is preliminary data.</text>
</comment>
<dbReference type="EMBL" id="JACJVP010000007">
    <property type="protein sequence ID" value="MBB6670200.1"/>
    <property type="molecule type" value="Genomic_DNA"/>
</dbReference>
<keyword evidence="3" id="KW-0378">Hydrolase</keyword>
<evidence type="ECO:0000313" key="10">
    <source>
        <dbReference type="Proteomes" id="UP000547209"/>
    </source>
</evidence>
<sequence>MRKTGLVVGLISLLLVATPVYAEQKEKTDHAALFTSQIGIWYTVWWDDKPPYGSHWSDWTRYRPLLGDYSSGNEDAIRAHMQWMKKAGIDFVILDDTNGHGNDNGNIAEHIDQVFRVVESMPAGTAPSLALAIGYAEWARNDIREQQAEADLVFDRYAQSPVYYQWKGKPLLVNYTAPSWFYKWKDDRFSVRFATGKVSDGAPVAPDTGLWGWVFDREQASGEVVGVNPGWDTAHLGRGTTPIPREDGELYSKMWINALKKNPEAVIISSFNDFAEETAIEAAEPRNEAVPAYRDAYGDPAPDWYQKLTEGYAGLKAGYKEGFYYKEEQASQLYRFTNGQLVKTAELPHQLPVIELPKGFMKGKIKTDQPGRDKTVPNKWVVLDLFDSWRNHFKGLNQDWSYRTLLASDAEIPGLSNGAAFEYIQPTELELMYSQSDATAEKPLDRLGFKAHPAWMGENGWANADVRVTLPRDKKLYLTYIPGKVNTASDGISLTVYVNGEQAAFDWIDGTAGWKAKRAIDISAYAGQTVTIRYKVGWGKEVLGGEATPAYDSLLIGEPLIVSRTQ</sequence>